<dbReference type="Gene3D" id="3.40.50.150">
    <property type="entry name" value="Vaccinia Virus protein VP39"/>
    <property type="match status" value="1"/>
</dbReference>
<keyword evidence="3" id="KW-1185">Reference proteome</keyword>
<dbReference type="PANTHER" id="PTHR43861">
    <property type="entry name" value="TRANS-ACONITATE 2-METHYLTRANSFERASE-RELATED"/>
    <property type="match status" value="1"/>
</dbReference>
<dbReference type="PANTHER" id="PTHR43861:SF1">
    <property type="entry name" value="TRANS-ACONITATE 2-METHYLTRANSFERASE"/>
    <property type="match status" value="1"/>
</dbReference>
<dbReference type="InterPro" id="IPR025714">
    <property type="entry name" value="Methyltranfer_dom"/>
</dbReference>
<feature type="domain" description="Methyltransferase" evidence="1">
    <location>
        <begin position="42"/>
        <end position="151"/>
    </location>
</feature>
<dbReference type="GO" id="GO:0008168">
    <property type="term" value="F:methyltransferase activity"/>
    <property type="evidence" value="ECO:0007669"/>
    <property type="project" value="UniProtKB-KW"/>
</dbReference>
<dbReference type="EMBL" id="VNKQ01000006">
    <property type="protein sequence ID" value="KAG0650215.1"/>
    <property type="molecule type" value="Genomic_DNA"/>
</dbReference>
<keyword evidence="2" id="KW-0489">Methyltransferase</keyword>
<protein>
    <submittedName>
        <fullName evidence="2">Demethylphylloquinone methyltransferase</fullName>
    </submittedName>
</protein>
<dbReference type="AlphaFoldDB" id="A0A9P6VMB9"/>
<reference evidence="2" key="1">
    <citation type="submission" date="2019-07" db="EMBL/GenBank/DDBJ databases">
        <title>Hyphodiscus hymeniophilus genome sequencing and assembly.</title>
        <authorList>
            <person name="Kramer G."/>
            <person name="Nodwell J."/>
        </authorList>
    </citation>
    <scope>NUCLEOTIDE SEQUENCE</scope>
    <source>
        <strain evidence="2">ATCC 34498</strain>
    </source>
</reference>
<evidence type="ECO:0000313" key="3">
    <source>
        <dbReference type="Proteomes" id="UP000785200"/>
    </source>
</evidence>
<keyword evidence="2" id="KW-0808">Transferase</keyword>
<sequence>MTSSTRLSTIEAIYNKRAPGYDSEGGFHPAQAADYLKWMDLKPGQHVLDLACGTGAITVPAAELVGSSGKVVGVDISGDSLVIARSKAEKKGISVAFVHHDIAHLDGLEEIKEGSFDVISCAAAFVLLEDSASAVKGWAKLLKVGGVMIFDVLTPNSMVANWVLNVVGDKLNIEVNYGRTKLDSVKKVKALLTEAGLDDSDTFVSDSYSEKEVDAKDPGGMFEDMVGRKGWSESVHSGFLDPARKPLAKEMFCKEIEKLADKDGKILEEMKVIMAVGKKV</sequence>
<accession>A0A9P6VMB9</accession>
<dbReference type="InterPro" id="IPR029063">
    <property type="entry name" value="SAM-dependent_MTases_sf"/>
</dbReference>
<dbReference type="OrthoDB" id="66144at2759"/>
<name>A0A9P6VMB9_9HELO</name>
<evidence type="ECO:0000313" key="2">
    <source>
        <dbReference type="EMBL" id="KAG0650215.1"/>
    </source>
</evidence>
<comment type="caution">
    <text evidence="2">The sequence shown here is derived from an EMBL/GenBank/DDBJ whole genome shotgun (WGS) entry which is preliminary data.</text>
</comment>
<dbReference type="Proteomes" id="UP000785200">
    <property type="component" value="Unassembled WGS sequence"/>
</dbReference>
<evidence type="ECO:0000259" key="1">
    <source>
        <dbReference type="Pfam" id="PF13847"/>
    </source>
</evidence>
<gene>
    <name evidence="2" type="ORF">D0Z07_3109</name>
</gene>
<dbReference type="GO" id="GO:0032259">
    <property type="term" value="P:methylation"/>
    <property type="evidence" value="ECO:0007669"/>
    <property type="project" value="UniProtKB-KW"/>
</dbReference>
<dbReference type="SUPFAM" id="SSF53335">
    <property type="entry name" value="S-adenosyl-L-methionine-dependent methyltransferases"/>
    <property type="match status" value="1"/>
</dbReference>
<dbReference type="Pfam" id="PF13847">
    <property type="entry name" value="Methyltransf_31"/>
    <property type="match status" value="1"/>
</dbReference>
<organism evidence="2 3">
    <name type="scientific">Hyphodiscus hymeniophilus</name>
    <dbReference type="NCBI Taxonomy" id="353542"/>
    <lineage>
        <taxon>Eukaryota</taxon>
        <taxon>Fungi</taxon>
        <taxon>Dikarya</taxon>
        <taxon>Ascomycota</taxon>
        <taxon>Pezizomycotina</taxon>
        <taxon>Leotiomycetes</taxon>
        <taxon>Helotiales</taxon>
        <taxon>Hyphodiscaceae</taxon>
        <taxon>Hyphodiscus</taxon>
    </lineage>
</organism>
<proteinExistence type="predicted"/>
<dbReference type="CDD" id="cd02440">
    <property type="entry name" value="AdoMet_MTases"/>
    <property type="match status" value="1"/>
</dbReference>